<dbReference type="eggNOG" id="KOG1455">
    <property type="taxonomic scope" value="Eukaryota"/>
</dbReference>
<dbReference type="Gene3D" id="3.40.50.1820">
    <property type="entry name" value="alpha/beta hydrolase"/>
    <property type="match status" value="1"/>
</dbReference>
<dbReference type="FunFam" id="3.40.50.1820:FF:000036">
    <property type="entry name" value="Alpha/beta-Hydrolases superfamily protein"/>
    <property type="match status" value="1"/>
</dbReference>
<accession>A0A061FNA6</accession>
<organism evidence="3 4">
    <name type="scientific">Theobroma cacao</name>
    <name type="common">Cacao</name>
    <name type="synonym">Cocoa</name>
    <dbReference type="NCBI Taxonomy" id="3641"/>
    <lineage>
        <taxon>Eukaryota</taxon>
        <taxon>Viridiplantae</taxon>
        <taxon>Streptophyta</taxon>
        <taxon>Embryophyta</taxon>
        <taxon>Tracheophyta</taxon>
        <taxon>Spermatophyta</taxon>
        <taxon>Magnoliopsida</taxon>
        <taxon>eudicotyledons</taxon>
        <taxon>Gunneridae</taxon>
        <taxon>Pentapetalae</taxon>
        <taxon>rosids</taxon>
        <taxon>malvids</taxon>
        <taxon>Malvales</taxon>
        <taxon>Malvaceae</taxon>
        <taxon>Byttnerioideae</taxon>
        <taxon>Theobroma</taxon>
    </lineage>
</organism>
<dbReference type="InterPro" id="IPR051044">
    <property type="entry name" value="MAG_DAG_Lipase"/>
</dbReference>
<dbReference type="FunCoup" id="A0A061FNA6">
    <property type="interactions" value="390"/>
</dbReference>
<dbReference type="PANTHER" id="PTHR11614">
    <property type="entry name" value="PHOSPHOLIPASE-RELATED"/>
    <property type="match status" value="1"/>
</dbReference>
<gene>
    <name evidence="3" type="ORF">TCM_042983</name>
</gene>
<evidence type="ECO:0000313" key="4">
    <source>
        <dbReference type="Proteomes" id="UP000026915"/>
    </source>
</evidence>
<dbReference type="InterPro" id="IPR022742">
    <property type="entry name" value="Hydrolase_4"/>
</dbReference>
<dbReference type="HOGENOM" id="CLU_026209_0_1_1"/>
<reference evidence="3 4" key="1">
    <citation type="journal article" date="2013" name="Genome Biol.">
        <title>The genome sequence of the most widely cultivated cacao type and its use to identify candidate genes regulating pod color.</title>
        <authorList>
            <person name="Motamayor J.C."/>
            <person name="Mockaitis K."/>
            <person name="Schmutz J."/>
            <person name="Haiminen N."/>
            <person name="Iii D.L."/>
            <person name="Cornejo O."/>
            <person name="Findley S.D."/>
            <person name="Zheng P."/>
            <person name="Utro F."/>
            <person name="Royaert S."/>
            <person name="Saski C."/>
            <person name="Jenkins J."/>
            <person name="Podicheti R."/>
            <person name="Zhao M."/>
            <person name="Scheffler B.E."/>
            <person name="Stack J.C."/>
            <person name="Feltus F.A."/>
            <person name="Mustiga G.M."/>
            <person name="Amores F."/>
            <person name="Phillips W."/>
            <person name="Marelli J.P."/>
            <person name="May G.D."/>
            <person name="Shapiro H."/>
            <person name="Ma J."/>
            <person name="Bustamante C.D."/>
            <person name="Schnell R.J."/>
            <person name="Main D."/>
            <person name="Gilbert D."/>
            <person name="Parida L."/>
            <person name="Kuhn D.N."/>
        </authorList>
    </citation>
    <scope>NUCLEOTIDE SEQUENCE [LARGE SCALE GENOMIC DNA]</scope>
    <source>
        <strain evidence="4">cv. Matina 1-6</strain>
    </source>
</reference>
<keyword evidence="4" id="KW-1185">Reference proteome</keyword>
<dbReference type="OMA" id="HPMVISV"/>
<dbReference type="Pfam" id="PF12146">
    <property type="entry name" value="Hydrolase_4"/>
    <property type="match status" value="1"/>
</dbReference>
<feature type="coiled-coil region" evidence="1">
    <location>
        <begin position="292"/>
        <end position="319"/>
    </location>
</feature>
<evidence type="ECO:0000259" key="2">
    <source>
        <dbReference type="Pfam" id="PF12146"/>
    </source>
</evidence>
<dbReference type="GO" id="GO:0016298">
    <property type="term" value="F:lipase activity"/>
    <property type="evidence" value="ECO:0000318"/>
    <property type="project" value="GO_Central"/>
</dbReference>
<dbReference type="PRINTS" id="PR00111">
    <property type="entry name" value="ABHYDROLASE"/>
</dbReference>
<dbReference type="SUPFAM" id="SSF53474">
    <property type="entry name" value="alpha/beta-Hydrolases"/>
    <property type="match status" value="1"/>
</dbReference>
<evidence type="ECO:0000313" key="3">
    <source>
        <dbReference type="EMBL" id="EOY18383.1"/>
    </source>
</evidence>
<proteinExistence type="predicted"/>
<dbReference type="AlphaFoldDB" id="A0A061FNA6"/>
<dbReference type="InParanoid" id="A0A061FNA6"/>
<feature type="domain" description="Serine aminopeptidase S33" evidence="2">
    <location>
        <begin position="34"/>
        <end position="272"/>
    </location>
</feature>
<name>A0A061FNA6_THECC</name>
<dbReference type="InterPro" id="IPR000073">
    <property type="entry name" value="AB_hydrolase_1"/>
</dbReference>
<sequence length="324" mass="36893">MDLENGTVRYEEEYIINSRGLKLFTCKWIPMNEEPKGLIFICHGYAMECSISMNSTAIRLVKAGFAVYGIDYEGHGKSSGLQGYVTSFDNVVDDCSNFFTQICEKKENKKKMRFLLGESMGGAVLLLVHMKKPEYWDGAVLVAPMCKIADEMKPHPLVISVLTKLCNFIPTWKIIPSKDVIDAAFRRPEIREQIRANPYCYKGRPRLKTGNELLKTSMELEQRLNEVSLPFIVLHGGDDKVTDKAVSQQLYDVAASSDKTFKLYPGMWHGLLYGETPENIEIVFADIINWLNQRTESGNSRLERELKHQNDELSMSENKEQISS</sequence>
<dbReference type="STRING" id="3641.A0A061FNA6"/>
<evidence type="ECO:0000256" key="1">
    <source>
        <dbReference type="SAM" id="Coils"/>
    </source>
</evidence>
<dbReference type="Gramene" id="EOY18383">
    <property type="protein sequence ID" value="EOY18383"/>
    <property type="gene ID" value="TCM_042983"/>
</dbReference>
<keyword evidence="1" id="KW-0175">Coiled coil</keyword>
<dbReference type="GO" id="GO:0016020">
    <property type="term" value="C:membrane"/>
    <property type="evidence" value="ECO:0000318"/>
    <property type="project" value="GO_Central"/>
</dbReference>
<dbReference type="EMBL" id="CM001888">
    <property type="protein sequence ID" value="EOY18383.1"/>
    <property type="molecule type" value="Genomic_DNA"/>
</dbReference>
<dbReference type="InterPro" id="IPR029058">
    <property type="entry name" value="AB_hydrolase_fold"/>
</dbReference>
<protein>
    <submittedName>
        <fullName evidence="3">Alpha/beta-Hydrolases superfamily protein</fullName>
    </submittedName>
</protein>
<dbReference type="Proteomes" id="UP000026915">
    <property type="component" value="Chromosome 10"/>
</dbReference>